<dbReference type="Pfam" id="PF12874">
    <property type="entry name" value="zf-met"/>
    <property type="match status" value="1"/>
</dbReference>
<dbReference type="SMART" id="SM00355">
    <property type="entry name" value="ZnF_C2H2"/>
    <property type="match status" value="3"/>
</dbReference>
<keyword evidence="3" id="KW-0677">Repeat</keyword>
<feature type="region of interest" description="Disordered" evidence="8">
    <location>
        <begin position="157"/>
        <end position="186"/>
    </location>
</feature>
<dbReference type="EMBL" id="JYDV01000004">
    <property type="protein sequence ID" value="KRZ44842.1"/>
    <property type="molecule type" value="Genomic_DNA"/>
</dbReference>
<evidence type="ECO:0000256" key="1">
    <source>
        <dbReference type="ARBA" id="ARBA00004123"/>
    </source>
</evidence>
<evidence type="ECO:0000256" key="8">
    <source>
        <dbReference type="SAM" id="MobiDB-lite"/>
    </source>
</evidence>
<evidence type="ECO:0000313" key="11">
    <source>
        <dbReference type="Proteomes" id="UP000054826"/>
    </source>
</evidence>
<feature type="domain" description="C2H2-type" evidence="9">
    <location>
        <begin position="113"/>
        <end position="135"/>
    </location>
</feature>
<dbReference type="GO" id="GO:0008270">
    <property type="term" value="F:zinc ion binding"/>
    <property type="evidence" value="ECO:0007669"/>
    <property type="project" value="UniProtKB-KW"/>
</dbReference>
<feature type="domain" description="C2H2-type" evidence="9">
    <location>
        <begin position="57"/>
        <end position="84"/>
    </location>
</feature>
<keyword evidence="4 7" id="KW-0863">Zinc-finger</keyword>
<keyword evidence="5" id="KW-0862">Zinc</keyword>
<dbReference type="PROSITE" id="PS00028">
    <property type="entry name" value="ZINC_FINGER_C2H2_1"/>
    <property type="match status" value="3"/>
</dbReference>
<evidence type="ECO:0000313" key="10">
    <source>
        <dbReference type="EMBL" id="KRZ44842.1"/>
    </source>
</evidence>
<dbReference type="AlphaFoldDB" id="A0A0V1KC84"/>
<dbReference type="Pfam" id="PF13894">
    <property type="entry name" value="zf-C2H2_4"/>
    <property type="match status" value="1"/>
</dbReference>
<name>A0A0V1KC84_TRIPS</name>
<dbReference type="GO" id="GO:0005634">
    <property type="term" value="C:nucleus"/>
    <property type="evidence" value="ECO:0007669"/>
    <property type="project" value="UniProtKB-SubCell"/>
</dbReference>
<feature type="domain" description="C2H2-type" evidence="9">
    <location>
        <begin position="85"/>
        <end position="112"/>
    </location>
</feature>
<dbReference type="InterPro" id="IPR013087">
    <property type="entry name" value="Znf_C2H2_type"/>
</dbReference>
<accession>A0A0V1KC84</accession>
<gene>
    <name evidence="10" type="primary">Zbtb24</name>
    <name evidence="10" type="ORF">T4C_5800</name>
</gene>
<sequence>MHCMSKRVFKDDVKILSLNKQQISINHRIETNKKSPKSNVVPLTKSQMSSTVNLKDKECEYCGKHFAKGNGYQDHLNIHRNIRPYICQICGKSFNNTGAKSNHMRIHDSGRHFHCPLCERSFPWKVSLKVHLKSHQRMGDLTGRIDNILNNKNVPRQIRTRSSKAHNSSVKRREFSEPNKERSEEDMYFNQQQYEERVLPLEALVDDNKIWSNDIANLNYTSSSTITLDSSNTENEMTINGTWAYSTENENNNDDYKNAFLTNDTTLGLGHSRVLDTDNHLGSVVGAAIKCYYDIPSTNEYYEPKLNNQYLGMKNDFSGKKSDPVVIKKETHLTYFDENGDRSSVADRCSYKDMLKYEMAKVKANFCLSSVISERSH</sequence>
<evidence type="ECO:0000256" key="4">
    <source>
        <dbReference type="ARBA" id="ARBA00022771"/>
    </source>
</evidence>
<evidence type="ECO:0000256" key="5">
    <source>
        <dbReference type="ARBA" id="ARBA00022833"/>
    </source>
</evidence>
<evidence type="ECO:0000256" key="7">
    <source>
        <dbReference type="PROSITE-ProRule" id="PRU00042"/>
    </source>
</evidence>
<dbReference type="Gene3D" id="3.30.160.60">
    <property type="entry name" value="Classic Zinc Finger"/>
    <property type="match status" value="2"/>
</dbReference>
<comment type="caution">
    <text evidence="10">The sequence shown here is derived from an EMBL/GenBank/DDBJ whole genome shotgun (WGS) entry which is preliminary data.</text>
</comment>
<dbReference type="Proteomes" id="UP000054826">
    <property type="component" value="Unassembled WGS sequence"/>
</dbReference>
<organism evidence="10 11">
    <name type="scientific">Trichinella pseudospiralis</name>
    <name type="common">Parasitic roundworm</name>
    <dbReference type="NCBI Taxonomy" id="6337"/>
    <lineage>
        <taxon>Eukaryota</taxon>
        <taxon>Metazoa</taxon>
        <taxon>Ecdysozoa</taxon>
        <taxon>Nematoda</taxon>
        <taxon>Enoplea</taxon>
        <taxon>Dorylaimia</taxon>
        <taxon>Trichinellida</taxon>
        <taxon>Trichinellidae</taxon>
        <taxon>Trichinella</taxon>
    </lineage>
</organism>
<comment type="subcellular location">
    <subcellularLocation>
        <location evidence="1">Nucleus</location>
    </subcellularLocation>
</comment>
<dbReference type="PANTHER" id="PTHR24406">
    <property type="entry name" value="TRANSCRIPTIONAL REPRESSOR CTCFL-RELATED"/>
    <property type="match status" value="1"/>
</dbReference>
<reference evidence="10 11" key="1">
    <citation type="submission" date="2015-01" db="EMBL/GenBank/DDBJ databases">
        <title>Evolution of Trichinella species and genotypes.</title>
        <authorList>
            <person name="Korhonen P.K."/>
            <person name="Edoardo P."/>
            <person name="Giuseppe L.R."/>
            <person name="Gasser R.B."/>
        </authorList>
    </citation>
    <scope>NUCLEOTIDE SEQUENCE [LARGE SCALE GENOMIC DNA]</scope>
    <source>
        <strain evidence="10">ISS176</strain>
    </source>
</reference>
<keyword evidence="6" id="KW-0539">Nucleus</keyword>
<evidence type="ECO:0000256" key="3">
    <source>
        <dbReference type="ARBA" id="ARBA00022737"/>
    </source>
</evidence>
<dbReference type="FunFam" id="3.30.160.60:FF:000110">
    <property type="entry name" value="Zinc finger protein-like"/>
    <property type="match status" value="1"/>
</dbReference>
<protein>
    <submittedName>
        <fullName evidence="10">Zinc finger and BTB domain-containing protein 24</fullName>
    </submittedName>
</protein>
<evidence type="ECO:0000256" key="2">
    <source>
        <dbReference type="ARBA" id="ARBA00022723"/>
    </source>
</evidence>
<proteinExistence type="predicted"/>
<dbReference type="SUPFAM" id="SSF57667">
    <property type="entry name" value="beta-beta-alpha zinc fingers"/>
    <property type="match status" value="2"/>
</dbReference>
<evidence type="ECO:0000256" key="6">
    <source>
        <dbReference type="ARBA" id="ARBA00023242"/>
    </source>
</evidence>
<dbReference type="InterPro" id="IPR036236">
    <property type="entry name" value="Znf_C2H2_sf"/>
</dbReference>
<keyword evidence="2" id="KW-0479">Metal-binding</keyword>
<evidence type="ECO:0000259" key="9">
    <source>
        <dbReference type="PROSITE" id="PS50157"/>
    </source>
</evidence>
<dbReference type="InterPro" id="IPR050888">
    <property type="entry name" value="ZnF_C2H2-type_TF"/>
</dbReference>
<dbReference type="PROSITE" id="PS50157">
    <property type="entry name" value="ZINC_FINGER_C2H2_2"/>
    <property type="match status" value="3"/>
</dbReference>
<feature type="compositionally biased region" description="Basic and acidic residues" evidence="8">
    <location>
        <begin position="171"/>
        <end position="185"/>
    </location>
</feature>